<dbReference type="Gene3D" id="3.40.1030.10">
    <property type="entry name" value="Nucleoside phosphorylase/phosphoribosyltransferase catalytic domain"/>
    <property type="match status" value="1"/>
</dbReference>
<accession>A0ABV7VDM4</accession>
<dbReference type="PROSITE" id="PS00647">
    <property type="entry name" value="THYMID_PHOSPHORYLASE"/>
    <property type="match status" value="1"/>
</dbReference>
<evidence type="ECO:0000256" key="1">
    <source>
        <dbReference type="ARBA" id="ARBA00022676"/>
    </source>
</evidence>
<protein>
    <recommendedName>
        <fullName evidence="4">Putative thymidine phosphorylase</fullName>
        <ecNumber evidence="4">2.4.2.4</ecNumber>
    </recommendedName>
    <alternativeName>
        <fullName evidence="4">TdRPase</fullName>
    </alternativeName>
</protein>
<dbReference type="Pfam" id="PF00591">
    <property type="entry name" value="Glycos_transf_3"/>
    <property type="match status" value="1"/>
</dbReference>
<evidence type="ECO:0000313" key="7">
    <source>
        <dbReference type="Proteomes" id="UP001595711"/>
    </source>
</evidence>
<gene>
    <name evidence="6" type="ORF">ACFOOQ_08695</name>
</gene>
<dbReference type="PANTHER" id="PTHR10515:SF0">
    <property type="entry name" value="THYMIDINE PHOSPHORYLASE"/>
    <property type="match status" value="1"/>
</dbReference>
<evidence type="ECO:0000256" key="3">
    <source>
        <dbReference type="ARBA" id="ARBA00048550"/>
    </source>
</evidence>
<dbReference type="Pfam" id="PF07831">
    <property type="entry name" value="PYNP_C"/>
    <property type="match status" value="1"/>
</dbReference>
<dbReference type="InterPro" id="IPR013466">
    <property type="entry name" value="Thymidine/AMP_Pase"/>
</dbReference>
<evidence type="ECO:0000256" key="4">
    <source>
        <dbReference type="HAMAP-Rule" id="MF_00703"/>
    </source>
</evidence>
<dbReference type="NCBIfam" id="TIGR02645">
    <property type="entry name" value="ARCH_P_rylase"/>
    <property type="match status" value="1"/>
</dbReference>
<name>A0ABV7VDM4_9PROT</name>
<dbReference type="InterPro" id="IPR000312">
    <property type="entry name" value="Glycosyl_Trfase_fam3"/>
</dbReference>
<dbReference type="SUPFAM" id="SSF52418">
    <property type="entry name" value="Nucleoside phosphorylase/phosphoribosyltransferase catalytic domain"/>
    <property type="match status" value="1"/>
</dbReference>
<keyword evidence="7" id="KW-1185">Reference proteome</keyword>
<dbReference type="NCBIfam" id="NF003338">
    <property type="entry name" value="PRK04350.1"/>
    <property type="match status" value="1"/>
</dbReference>
<dbReference type="Gene3D" id="1.20.970.50">
    <property type="match status" value="1"/>
</dbReference>
<keyword evidence="1 4" id="KW-0328">Glycosyltransferase</keyword>
<evidence type="ECO:0000313" key="6">
    <source>
        <dbReference type="EMBL" id="MFC3675618.1"/>
    </source>
</evidence>
<dbReference type="InterPro" id="IPR035902">
    <property type="entry name" value="Nuc_phospho_transferase"/>
</dbReference>
<keyword evidence="2 4" id="KW-0808">Transferase</keyword>
<dbReference type="SUPFAM" id="SSF54680">
    <property type="entry name" value="Pyrimidine nucleoside phosphorylase C-terminal domain"/>
    <property type="match status" value="1"/>
</dbReference>
<dbReference type="SMART" id="SM00941">
    <property type="entry name" value="PYNP_C"/>
    <property type="match status" value="1"/>
</dbReference>
<reference evidence="7" key="1">
    <citation type="journal article" date="2019" name="Int. J. Syst. Evol. Microbiol.">
        <title>The Global Catalogue of Microorganisms (GCM) 10K type strain sequencing project: providing services to taxonomists for standard genome sequencing and annotation.</title>
        <authorList>
            <consortium name="The Broad Institute Genomics Platform"/>
            <consortium name="The Broad Institute Genome Sequencing Center for Infectious Disease"/>
            <person name="Wu L."/>
            <person name="Ma J."/>
        </authorList>
    </citation>
    <scope>NUCLEOTIDE SEQUENCE [LARGE SCALE GENOMIC DNA]</scope>
    <source>
        <strain evidence="7">KCTC 42182</strain>
    </source>
</reference>
<dbReference type="InterPro" id="IPR036566">
    <property type="entry name" value="PYNP-like_C_sf"/>
</dbReference>
<dbReference type="HAMAP" id="MF_00703">
    <property type="entry name" value="Thymid_phosp_2"/>
    <property type="match status" value="1"/>
</dbReference>
<dbReference type="Pfam" id="PF02885">
    <property type="entry name" value="Glycos_trans_3N"/>
    <property type="match status" value="1"/>
</dbReference>
<sequence length="506" mass="53776">MLKLRRIAVDTHRENIAYLSRTCGQYHAEEFLALAKVEVIADSHRIQATLNIVDDPVLLGPDELGLSEEAFRLFGRGAGTPVAIAHPRPVDSLEMVRAKIQGRALNAGEYAAVVRDIAALRYSKMEIAAFLVACAGFMTTEEVLHLTRAMAGVGHCLEWDHKLVVDKHCIGGIPGNRTSMIVVPLVMAHGLTIPKTSSRAITSPAGTADTMEVLARVDIGTDEMRAIVEKIGGCLVWGGRVNLSPADDVMITVERPLGIDTREQMVASILSKKLTAGARHLVLDIPVGPTAKVRSHEDAVRLRKLFEYVAGELGLPVEVMITDGSQPIGRGIGPVLEARDVLAVLRNQPDAPADLRDRSLLLAGRIIEADPGVKGGQGIARARTLLETGAGMRAMEQIIEAQGPPPGPPPGNGSPLLEPAGAGYELLAPRDGIVQGIDCLRIARVARMAGAPAFKGAGVDLLKKTGDAVRKGEPLYRIHAALSSDLGFAAELAAQDSGYRFNGTAT</sequence>
<organism evidence="6 7">
    <name type="scientific">Ferrovibrio xuzhouensis</name>
    <dbReference type="NCBI Taxonomy" id="1576914"/>
    <lineage>
        <taxon>Bacteria</taxon>
        <taxon>Pseudomonadati</taxon>
        <taxon>Pseudomonadota</taxon>
        <taxon>Alphaproteobacteria</taxon>
        <taxon>Rhodospirillales</taxon>
        <taxon>Rhodospirillaceae</taxon>
        <taxon>Ferrovibrio</taxon>
    </lineage>
</organism>
<dbReference type="RefSeq" id="WP_379724520.1">
    <property type="nucleotide sequence ID" value="NZ_JBHRYJ010000001.1"/>
</dbReference>
<comment type="similarity">
    <text evidence="4">Belongs to the thymidine/pyrimidine-nucleoside phosphorylase family. Type 2 subfamily.</text>
</comment>
<comment type="catalytic activity">
    <reaction evidence="3 4">
        <text>thymidine + phosphate = 2-deoxy-alpha-D-ribose 1-phosphate + thymine</text>
        <dbReference type="Rhea" id="RHEA:16037"/>
        <dbReference type="ChEBI" id="CHEBI:17748"/>
        <dbReference type="ChEBI" id="CHEBI:17821"/>
        <dbReference type="ChEBI" id="CHEBI:43474"/>
        <dbReference type="ChEBI" id="CHEBI:57259"/>
        <dbReference type="EC" id="2.4.2.4"/>
    </reaction>
</comment>
<dbReference type="EC" id="2.4.2.4" evidence="4"/>
<dbReference type="Proteomes" id="UP001595711">
    <property type="component" value="Unassembled WGS sequence"/>
</dbReference>
<dbReference type="InterPro" id="IPR036320">
    <property type="entry name" value="Glycosyl_Trfase_fam3_N_dom_sf"/>
</dbReference>
<dbReference type="InterPro" id="IPR013102">
    <property type="entry name" value="PYNP_C"/>
</dbReference>
<dbReference type="InterPro" id="IPR017459">
    <property type="entry name" value="Glycosyl_Trfase_fam3_N_dom"/>
</dbReference>
<comment type="caution">
    <text evidence="6">The sequence shown here is derived from an EMBL/GenBank/DDBJ whole genome shotgun (WGS) entry which is preliminary data.</text>
</comment>
<dbReference type="PANTHER" id="PTHR10515">
    <property type="entry name" value="THYMIDINE PHOSPHORYLASE"/>
    <property type="match status" value="1"/>
</dbReference>
<dbReference type="InterPro" id="IPR000053">
    <property type="entry name" value="Thymidine/pyrmidine_PPase"/>
</dbReference>
<proteinExistence type="inferred from homology"/>
<dbReference type="SUPFAM" id="SSF47648">
    <property type="entry name" value="Nucleoside phosphorylase/phosphoribosyltransferase N-terminal domain"/>
    <property type="match status" value="1"/>
</dbReference>
<evidence type="ECO:0000259" key="5">
    <source>
        <dbReference type="SMART" id="SM00941"/>
    </source>
</evidence>
<evidence type="ECO:0000256" key="2">
    <source>
        <dbReference type="ARBA" id="ARBA00022679"/>
    </source>
</evidence>
<feature type="domain" description="Pyrimidine nucleoside phosphorylase C-terminal" evidence="5">
    <location>
        <begin position="433"/>
        <end position="500"/>
    </location>
</feature>
<dbReference type="InterPro" id="IPR017872">
    <property type="entry name" value="Pyrmidine_PPase_CS"/>
</dbReference>
<dbReference type="InterPro" id="IPR028579">
    <property type="entry name" value="Thym_Pase_Put"/>
</dbReference>
<dbReference type="EMBL" id="JBHRYJ010000001">
    <property type="protein sequence ID" value="MFC3675618.1"/>
    <property type="molecule type" value="Genomic_DNA"/>
</dbReference>
<dbReference type="Gene3D" id="3.90.1170.30">
    <property type="entry name" value="Pyrimidine nucleoside phosphorylase-like, C-terminal domain"/>
    <property type="match status" value="1"/>
</dbReference>